<dbReference type="InterPro" id="IPR029033">
    <property type="entry name" value="His_PPase_superfam"/>
</dbReference>
<comment type="caution">
    <text evidence="2">The sequence shown here is derived from an EMBL/GenBank/DDBJ whole genome shotgun (WGS) entry which is preliminary data.</text>
</comment>
<dbReference type="Proteomes" id="UP001597192">
    <property type="component" value="Unassembled WGS sequence"/>
</dbReference>
<dbReference type="PANTHER" id="PTHR46517">
    <property type="entry name" value="FRUCTOSE-2,6-BISPHOSPHATASE TIGAR"/>
    <property type="match status" value="1"/>
</dbReference>
<dbReference type="EMBL" id="JBHTOG010000012">
    <property type="protein sequence ID" value="MFD1431608.1"/>
    <property type="molecule type" value="Genomic_DNA"/>
</dbReference>
<dbReference type="Pfam" id="PF00300">
    <property type="entry name" value="His_Phos_1"/>
    <property type="match status" value="1"/>
</dbReference>
<dbReference type="Gene3D" id="3.40.50.1240">
    <property type="entry name" value="Phosphoglycerate mutase-like"/>
    <property type="match status" value="1"/>
</dbReference>
<proteinExistence type="predicted"/>
<dbReference type="PANTHER" id="PTHR46517:SF1">
    <property type="entry name" value="FRUCTOSE-2,6-BISPHOSPHATASE TIGAR"/>
    <property type="match status" value="1"/>
</dbReference>
<dbReference type="CDD" id="cd07067">
    <property type="entry name" value="HP_PGM_like"/>
    <property type="match status" value="1"/>
</dbReference>
<reference evidence="3" key="1">
    <citation type="journal article" date="2019" name="Int. J. Syst. Evol. Microbiol.">
        <title>The Global Catalogue of Microorganisms (GCM) 10K type strain sequencing project: providing services to taxonomists for standard genome sequencing and annotation.</title>
        <authorList>
            <consortium name="The Broad Institute Genomics Platform"/>
            <consortium name="The Broad Institute Genome Sequencing Center for Infectious Disease"/>
            <person name="Wu L."/>
            <person name="Ma J."/>
        </authorList>
    </citation>
    <scope>NUCLEOTIDE SEQUENCE [LARGE SCALE GENOMIC DNA]</scope>
    <source>
        <strain evidence="3">CCM 8947</strain>
    </source>
</reference>
<dbReference type="SUPFAM" id="SSF53254">
    <property type="entry name" value="Phosphoglycerate mutase-like"/>
    <property type="match status" value="1"/>
</dbReference>
<evidence type="ECO:0000313" key="3">
    <source>
        <dbReference type="Proteomes" id="UP001597192"/>
    </source>
</evidence>
<dbReference type="PROSITE" id="PS00175">
    <property type="entry name" value="PG_MUTASE"/>
    <property type="match status" value="1"/>
</dbReference>
<evidence type="ECO:0000256" key="1">
    <source>
        <dbReference type="ARBA" id="ARBA00022801"/>
    </source>
</evidence>
<name>A0ABW4CMU3_9LACO</name>
<dbReference type="InterPro" id="IPR001345">
    <property type="entry name" value="PG/BPGM_mutase_AS"/>
</dbReference>
<dbReference type="RefSeq" id="WP_125696802.1">
    <property type="nucleotide sequence ID" value="NZ_JBHTOG010000012.1"/>
</dbReference>
<organism evidence="2 3">
    <name type="scientific">Lacticaseibacillus yichunensis</name>
    <dbReference type="NCBI Taxonomy" id="2486015"/>
    <lineage>
        <taxon>Bacteria</taxon>
        <taxon>Bacillati</taxon>
        <taxon>Bacillota</taxon>
        <taxon>Bacilli</taxon>
        <taxon>Lactobacillales</taxon>
        <taxon>Lactobacillaceae</taxon>
        <taxon>Lacticaseibacillus</taxon>
    </lineage>
</organism>
<protein>
    <submittedName>
        <fullName evidence="2">Histidine phosphatase family protein</fullName>
    </submittedName>
</protein>
<evidence type="ECO:0000313" key="2">
    <source>
        <dbReference type="EMBL" id="MFD1431608.1"/>
    </source>
</evidence>
<sequence length="224" mass="24707">MTTELWIVRHGQTKFNVEDRVQGMANSDLTDKGIADARALGRGLAQDGITFDRAYASDLTRAADTARLALDAAGQERLAITETVGLREENYGKYEGQLTNDFSQELFGLPNFTAALLAHQLTLAQIADATRATNEDQVPNRAEDNAMVQNRLDQTLRTIGQEALGEGDRRVLAVSHGTAILMWLNFIGFDTGGQEMLHNASVTRVVFDGTRFTVVDFDDLKWTK</sequence>
<dbReference type="InterPro" id="IPR051695">
    <property type="entry name" value="Phosphoglycerate_Mutase"/>
</dbReference>
<dbReference type="SMART" id="SM00855">
    <property type="entry name" value="PGAM"/>
    <property type="match status" value="1"/>
</dbReference>
<accession>A0ABW4CMU3</accession>
<keyword evidence="1" id="KW-0378">Hydrolase</keyword>
<dbReference type="InterPro" id="IPR013078">
    <property type="entry name" value="His_Pase_superF_clade-1"/>
</dbReference>
<gene>
    <name evidence="2" type="ORF">ACFQ47_02760</name>
</gene>
<keyword evidence="3" id="KW-1185">Reference proteome</keyword>